<dbReference type="PANTHER" id="PTHR23339">
    <property type="entry name" value="TYROSINE SPECIFIC PROTEIN PHOSPHATASE AND DUAL SPECIFICITY PROTEIN PHOSPHATASE"/>
    <property type="match status" value="1"/>
</dbReference>
<sequence length="305" mass="35015">MRKKFTRLVSTFIFTVFFMSFADIAGMPQVYSEGIFNSTNNESYLKIDSKKKAKMPKRFRKTTDTIDRKDVNLKGLSTLNASGSAQFTGNNIKIMKEQIGNVPIAVVDLRQESHGFINDLAVSWVGEDDNKANKGLSREKVLKDESKKLENIELNEEIDIDGKEIIPTKVQSEKELVEQNGMNYIRIPVTDNERPTDEMVDYFIKIVKNMPGDTWYHFHCKAGIGRTTTFMTMYDMMKNSKDVSLEDIMERQVLLGGKNLLKSGYKPGSFSGERSEFIKKFYKYTKENKDNFNTTWSQWLKTSGS</sequence>
<dbReference type="Pfam" id="PF14566">
    <property type="entry name" value="PTPlike_phytase"/>
    <property type="match status" value="1"/>
</dbReference>
<evidence type="ECO:0000313" key="4">
    <source>
        <dbReference type="Proteomes" id="UP000237798"/>
    </source>
</evidence>
<dbReference type="RefSeq" id="WP_106010960.1">
    <property type="nucleotide sequence ID" value="NZ_PVXP01000094.1"/>
</dbReference>
<dbReference type="InterPro" id="IPR029021">
    <property type="entry name" value="Prot-tyrosine_phosphatase-like"/>
</dbReference>
<reference evidence="3 4" key="1">
    <citation type="submission" date="2018-03" db="EMBL/GenBank/DDBJ databases">
        <title>Genome sequence of Clostridium luticellarii DSM 29923.</title>
        <authorList>
            <person name="Poehlein A."/>
            <person name="Daniel R."/>
        </authorList>
    </citation>
    <scope>NUCLEOTIDE SEQUENCE [LARGE SCALE GENOMIC DNA]</scope>
    <source>
        <strain evidence="3 4">DSM 29923</strain>
    </source>
</reference>
<dbReference type="EMBL" id="PVXP01000094">
    <property type="protein sequence ID" value="PRR79796.1"/>
    <property type="molecule type" value="Genomic_DNA"/>
</dbReference>
<protein>
    <submittedName>
        <fullName evidence="3">Effector protein hopD2</fullName>
        <ecNumber evidence="3">3.1.3.48</ecNumber>
    </submittedName>
</protein>
<evidence type="ECO:0000313" key="3">
    <source>
        <dbReference type="EMBL" id="PRR79796.1"/>
    </source>
</evidence>
<dbReference type="PROSITE" id="PS00383">
    <property type="entry name" value="TYR_PHOSPHATASE_1"/>
    <property type="match status" value="1"/>
</dbReference>
<gene>
    <name evidence="3" type="primary">hopD2</name>
    <name evidence="3" type="ORF">CLLU_34220</name>
</gene>
<evidence type="ECO:0000259" key="2">
    <source>
        <dbReference type="PROSITE" id="PS50056"/>
    </source>
</evidence>
<dbReference type="InterPro" id="IPR050561">
    <property type="entry name" value="PTP"/>
</dbReference>
<dbReference type="SMART" id="SM01301">
    <property type="entry name" value="PTPlike_phytase"/>
    <property type="match status" value="1"/>
</dbReference>
<dbReference type="AlphaFoldDB" id="A0A2T0B7D6"/>
<keyword evidence="1" id="KW-0732">Signal</keyword>
<feature type="domain" description="Tyrosine specific protein phosphatases" evidence="2">
    <location>
        <begin position="201"/>
        <end position="250"/>
    </location>
</feature>
<dbReference type="InterPro" id="IPR000387">
    <property type="entry name" value="Tyr_Pase_dom"/>
</dbReference>
<dbReference type="Proteomes" id="UP000237798">
    <property type="component" value="Unassembled WGS sequence"/>
</dbReference>
<evidence type="ECO:0000256" key="1">
    <source>
        <dbReference type="SAM" id="SignalP"/>
    </source>
</evidence>
<dbReference type="SUPFAM" id="SSF52799">
    <property type="entry name" value="(Phosphotyrosine protein) phosphatases II"/>
    <property type="match status" value="1"/>
</dbReference>
<feature type="chain" id="PRO_5015640594" evidence="1">
    <location>
        <begin position="23"/>
        <end position="305"/>
    </location>
</feature>
<dbReference type="GO" id="GO:0004725">
    <property type="term" value="F:protein tyrosine phosphatase activity"/>
    <property type="evidence" value="ECO:0007669"/>
    <property type="project" value="UniProtKB-EC"/>
</dbReference>
<keyword evidence="4" id="KW-1185">Reference proteome</keyword>
<feature type="signal peptide" evidence="1">
    <location>
        <begin position="1"/>
        <end position="22"/>
    </location>
</feature>
<keyword evidence="3" id="KW-0378">Hydrolase</keyword>
<name>A0A2T0B7D6_9CLOT</name>
<dbReference type="Gene3D" id="3.30.70.1690">
    <property type="match status" value="1"/>
</dbReference>
<dbReference type="EC" id="3.1.3.48" evidence="3"/>
<dbReference type="Gene3D" id="3.90.190.10">
    <property type="entry name" value="Protein tyrosine phosphatase superfamily"/>
    <property type="match status" value="1"/>
</dbReference>
<organism evidence="3 4">
    <name type="scientific">Clostridium luticellarii</name>
    <dbReference type="NCBI Taxonomy" id="1691940"/>
    <lineage>
        <taxon>Bacteria</taxon>
        <taxon>Bacillati</taxon>
        <taxon>Bacillota</taxon>
        <taxon>Clostridia</taxon>
        <taxon>Eubacteriales</taxon>
        <taxon>Clostridiaceae</taxon>
        <taxon>Clostridium</taxon>
    </lineage>
</organism>
<dbReference type="PROSITE" id="PS50056">
    <property type="entry name" value="TYR_PHOSPHATASE_2"/>
    <property type="match status" value="1"/>
</dbReference>
<accession>A0A2T0B7D6</accession>
<dbReference type="OrthoDB" id="21920at2"/>
<dbReference type="InterPro" id="IPR016130">
    <property type="entry name" value="Tyr_Pase_AS"/>
</dbReference>
<proteinExistence type="predicted"/>
<comment type="caution">
    <text evidence="3">The sequence shown here is derived from an EMBL/GenBank/DDBJ whole genome shotgun (WGS) entry which is preliminary data.</text>
</comment>